<dbReference type="AlphaFoldDB" id="A0A116NU95"/>
<dbReference type="GO" id="GO:0033969">
    <property type="term" value="F:gamma-glutamyl-gamma-aminobutyrate hydrolase activity"/>
    <property type="evidence" value="ECO:0007669"/>
    <property type="project" value="UniProtKB-EC"/>
</dbReference>
<evidence type="ECO:0000313" key="1">
    <source>
        <dbReference type="EMBL" id="CYW21536.1"/>
    </source>
</evidence>
<dbReference type="InterPro" id="IPR029062">
    <property type="entry name" value="Class_I_gatase-like"/>
</dbReference>
<accession>A0A116NU95</accession>
<dbReference type="RefSeq" id="WP_261308404.1">
    <property type="nucleotide sequence ID" value="NZ_FIIC01000052.1"/>
</dbReference>
<dbReference type="Pfam" id="PF07722">
    <property type="entry name" value="Peptidase_C26"/>
    <property type="match status" value="1"/>
</dbReference>
<dbReference type="PANTHER" id="PTHR43235">
    <property type="entry name" value="GLUTAMINE AMIDOTRANSFERASE PB2B2.05-RELATED"/>
    <property type="match status" value="1"/>
</dbReference>
<dbReference type="InterPro" id="IPR044668">
    <property type="entry name" value="PuuD-like"/>
</dbReference>
<dbReference type="GO" id="GO:0006598">
    <property type="term" value="P:polyamine catabolic process"/>
    <property type="evidence" value="ECO:0007669"/>
    <property type="project" value="TreeGrafter"/>
</dbReference>
<dbReference type="PANTHER" id="PTHR43235:SF1">
    <property type="entry name" value="GLUTAMINE AMIDOTRANSFERASE PB2B2.05-RELATED"/>
    <property type="match status" value="1"/>
</dbReference>
<dbReference type="EMBL" id="FIIC01000052">
    <property type="protein sequence ID" value="CYW21536.1"/>
    <property type="molecule type" value="Genomic_DNA"/>
</dbReference>
<dbReference type="GO" id="GO:0005829">
    <property type="term" value="C:cytosol"/>
    <property type="evidence" value="ECO:0007669"/>
    <property type="project" value="TreeGrafter"/>
</dbReference>
<evidence type="ECO:0000313" key="2">
    <source>
        <dbReference type="Proteomes" id="UP000075193"/>
    </source>
</evidence>
<organism evidence="1 2">
    <name type="scientific">Streptococcus suis</name>
    <dbReference type="NCBI Taxonomy" id="1307"/>
    <lineage>
        <taxon>Bacteria</taxon>
        <taxon>Bacillati</taxon>
        <taxon>Bacillota</taxon>
        <taxon>Bacilli</taxon>
        <taxon>Lactobacillales</taxon>
        <taxon>Streptococcaceae</taxon>
        <taxon>Streptococcus</taxon>
    </lineage>
</organism>
<dbReference type="EC" id="3.5.1.94" evidence="1"/>
<protein>
    <submittedName>
        <fullName evidence="1">Peptidase</fullName>
        <ecNumber evidence="1">3.5.1.94</ecNumber>
    </submittedName>
</protein>
<sequence length="241" mass="27381">MGFTGSGCPQRTFTSDVRHARRTYKTGDHTEPLLSYTQTCLVQAIEDAGGLPLILPATEPDLAKYYIHLIDKLILTGGQNVQPSYYHEERTIDSDNYLPKRDEFELALIRAAQENQKPIFGICRGLQLYNVAQGGSLHQSISEHWQDIDGQEVSQTIQLTQNSPLYDIYKSDPSVNSFHRQAIKDLAPALEIIALSDDQQIIEAVHSAYPTKFLGVQWHPELLYGKREIEKELFYYIVNKL</sequence>
<keyword evidence="1" id="KW-0378">Hydrolase</keyword>
<dbReference type="Proteomes" id="UP000075193">
    <property type="component" value="Unassembled WGS sequence"/>
</dbReference>
<dbReference type="PROSITE" id="PS51273">
    <property type="entry name" value="GATASE_TYPE_1"/>
    <property type="match status" value="1"/>
</dbReference>
<reference evidence="1 2" key="1">
    <citation type="submission" date="2016-02" db="EMBL/GenBank/DDBJ databases">
        <authorList>
            <consortium name="Pathogen Informatics"/>
        </authorList>
    </citation>
    <scope>NUCLEOTIDE SEQUENCE [LARGE SCALE GENOMIC DNA]</scope>
    <source>
        <strain evidence="1 2">LSS79</strain>
    </source>
</reference>
<proteinExistence type="predicted"/>
<dbReference type="InterPro" id="IPR011697">
    <property type="entry name" value="Peptidase_C26"/>
</dbReference>
<dbReference type="Gene3D" id="3.40.50.880">
    <property type="match status" value="1"/>
</dbReference>
<name>A0A116NU95_STRSU</name>
<dbReference type="CDD" id="cd01745">
    <property type="entry name" value="GATase1_2"/>
    <property type="match status" value="1"/>
</dbReference>
<gene>
    <name evidence="1" type="primary">puuD</name>
    <name evidence="1" type="ORF">ERS132441_02147</name>
</gene>
<dbReference type="SUPFAM" id="SSF52317">
    <property type="entry name" value="Class I glutamine amidotransferase-like"/>
    <property type="match status" value="1"/>
</dbReference>